<comment type="caution">
    <text evidence="2">The sequence shown here is derived from an EMBL/GenBank/DDBJ whole genome shotgun (WGS) entry which is preliminary data.</text>
</comment>
<dbReference type="Gene3D" id="1.20.140.160">
    <property type="match status" value="1"/>
</dbReference>
<organism evidence="2 3">
    <name type="scientific">Actinomadura sediminis</name>
    <dbReference type="NCBI Taxonomy" id="1038904"/>
    <lineage>
        <taxon>Bacteria</taxon>
        <taxon>Bacillati</taxon>
        <taxon>Actinomycetota</taxon>
        <taxon>Actinomycetes</taxon>
        <taxon>Streptosporangiales</taxon>
        <taxon>Thermomonosporaceae</taxon>
        <taxon>Actinomadura</taxon>
    </lineage>
</organism>
<gene>
    <name evidence="2" type="ORF">ACFQ11_22430</name>
</gene>
<evidence type="ECO:0000313" key="3">
    <source>
        <dbReference type="Proteomes" id="UP001596972"/>
    </source>
</evidence>
<feature type="compositionally biased region" description="Polar residues" evidence="1">
    <location>
        <begin position="253"/>
        <end position="271"/>
    </location>
</feature>
<feature type="compositionally biased region" description="Pro residues" evidence="1">
    <location>
        <begin position="374"/>
        <end position="424"/>
    </location>
</feature>
<feature type="region of interest" description="Disordered" evidence="1">
    <location>
        <begin position="249"/>
        <end position="424"/>
    </location>
</feature>
<name>A0ABW3ERY9_9ACTN</name>
<feature type="compositionally biased region" description="Gly residues" evidence="1">
    <location>
        <begin position="303"/>
        <end position="329"/>
    </location>
</feature>
<dbReference type="InterPro" id="IPR013324">
    <property type="entry name" value="RNA_pol_sigma_r3/r4-like"/>
</dbReference>
<sequence>MRADTGSLYDAHADRLYAYCWSLVGDQIAAAALGDAFAAAVHRPPRGDGVLWLYSLARTVCADRGAFAPPRGPLFADPDPLLRAAATLPSDHREALLLQAGEWLEVPDIARLLGVAPDTAGQLVASARARLERAVLDILMRGAAGPRLDLITAFEKGTLPRLLARRAPAHAPGWLRERVIAACEEEAARDVPTVTAPIPLVVVGRDAPAEARRDRRGLGGAWTRGLGAAAGVAASAAAAIGLLASWPSARGAGSSSTIVPSSGEGRTQPASVSPHGTGHDPAAAEAGPRRVTSPYGDSRRPAGTGGPTGAPAGGSAGGSSGGSSGGPAGGDAERRTSAPVSKPAPEKSPAGGRAEEGKPSPSDPPSTPPADGTPTPPPETTPPDGTTPPATPPGTGTPPPSATPTAPTPSGLPSPTANPAPNPG</sequence>
<accession>A0ABW3ERY9</accession>
<dbReference type="RefSeq" id="WP_378301701.1">
    <property type="nucleotide sequence ID" value="NZ_JBHTJA010000049.1"/>
</dbReference>
<proteinExistence type="predicted"/>
<evidence type="ECO:0000256" key="1">
    <source>
        <dbReference type="SAM" id="MobiDB-lite"/>
    </source>
</evidence>
<dbReference type="Proteomes" id="UP001596972">
    <property type="component" value="Unassembled WGS sequence"/>
</dbReference>
<dbReference type="SUPFAM" id="SSF88659">
    <property type="entry name" value="Sigma3 and sigma4 domains of RNA polymerase sigma factors"/>
    <property type="match status" value="1"/>
</dbReference>
<keyword evidence="3" id="KW-1185">Reference proteome</keyword>
<reference evidence="3" key="1">
    <citation type="journal article" date="2019" name="Int. J. Syst. Evol. Microbiol.">
        <title>The Global Catalogue of Microorganisms (GCM) 10K type strain sequencing project: providing services to taxonomists for standard genome sequencing and annotation.</title>
        <authorList>
            <consortium name="The Broad Institute Genomics Platform"/>
            <consortium name="The Broad Institute Genome Sequencing Center for Infectious Disease"/>
            <person name="Wu L."/>
            <person name="Ma J."/>
        </authorList>
    </citation>
    <scope>NUCLEOTIDE SEQUENCE [LARGE SCALE GENOMIC DNA]</scope>
    <source>
        <strain evidence="3">JCM 31202</strain>
    </source>
</reference>
<evidence type="ECO:0000313" key="2">
    <source>
        <dbReference type="EMBL" id="MFD0903169.1"/>
    </source>
</evidence>
<protein>
    <submittedName>
        <fullName evidence="2">RNA polymerase sigma factor</fullName>
    </submittedName>
</protein>
<dbReference type="EMBL" id="JBHTJA010000049">
    <property type="protein sequence ID" value="MFD0903169.1"/>
    <property type="molecule type" value="Genomic_DNA"/>
</dbReference>